<dbReference type="Proteomes" id="UP000001861">
    <property type="component" value="Unassembled WGS sequence"/>
</dbReference>
<dbReference type="HOGENOM" id="CLU_657223_0_0_1"/>
<dbReference type="EMBL" id="AACS02000002">
    <property type="protein sequence ID" value="EFI28287.1"/>
    <property type="molecule type" value="Genomic_DNA"/>
</dbReference>
<sequence>MLVNSDSPSIVGSHMYMRLTVAIIRTPLPHGVTGPAGAATTGIRMEKYIHLQNKRPSHMIMMITRVQILLATTTLNNTTWHLGPESHTYKFERGNSAKLQLSAHGPPPNIAATECCPLESPKRNSTPPQVQRYSVVSASVALIPLIAKYIPVFCGRLAIRSRESGAISLIRLLTTMVLQVATPAYLWIGSRHFNQCMKPVVNFQAHSPLPVVSRTARLALNKGRGAPRNAVPTPALNDVLRTLTSPHGHPPSCFSFKLTVKLRVLIMIDKEHPSRSIKTSDLSRETLFKRVPQQSWLDTQIAPQPCLQVPRPVMPGLRSHSPFRPPQFHATCFWKFVHPVRTSSRDTSKERFSKYTDSCHRQVLVNHHFRQPSPILKLDWTFLSFESSELCTRSQDPATQVRPMGPPWRPADPYYLER</sequence>
<feature type="region of interest" description="Disordered" evidence="1">
    <location>
        <begin position="394"/>
        <end position="418"/>
    </location>
</feature>
<evidence type="ECO:0000313" key="3">
    <source>
        <dbReference type="Proteomes" id="UP000001861"/>
    </source>
</evidence>
<keyword evidence="3" id="KW-1185">Reference proteome</keyword>
<protein>
    <submittedName>
        <fullName evidence="2">Uncharacterized protein</fullName>
    </submittedName>
</protein>
<gene>
    <name evidence="2" type="ORF">CC1G_13816</name>
</gene>
<evidence type="ECO:0000313" key="2">
    <source>
        <dbReference type="EMBL" id="EFI28287.1"/>
    </source>
</evidence>
<dbReference type="KEGG" id="cci:CC1G_13816"/>
<comment type="caution">
    <text evidence="2">The sequence shown here is derived from an EMBL/GenBank/DDBJ whole genome shotgun (WGS) entry which is preliminary data.</text>
</comment>
<dbReference type="AlphaFoldDB" id="D6RKJ0"/>
<dbReference type="InParanoid" id="D6RKJ0"/>
<organism evidence="2 3">
    <name type="scientific">Coprinopsis cinerea (strain Okayama-7 / 130 / ATCC MYA-4618 / FGSC 9003)</name>
    <name type="common">Inky cap fungus</name>
    <name type="synonym">Hormographiella aspergillata</name>
    <dbReference type="NCBI Taxonomy" id="240176"/>
    <lineage>
        <taxon>Eukaryota</taxon>
        <taxon>Fungi</taxon>
        <taxon>Dikarya</taxon>
        <taxon>Basidiomycota</taxon>
        <taxon>Agaricomycotina</taxon>
        <taxon>Agaricomycetes</taxon>
        <taxon>Agaricomycetidae</taxon>
        <taxon>Agaricales</taxon>
        <taxon>Agaricineae</taxon>
        <taxon>Psathyrellaceae</taxon>
        <taxon>Coprinopsis</taxon>
    </lineage>
</organism>
<reference evidence="2 3" key="1">
    <citation type="journal article" date="2010" name="Proc. Natl. Acad. Sci. U.S.A.">
        <title>Insights into evolution of multicellular fungi from the assembled chromosomes of the mushroom Coprinopsis cinerea (Coprinus cinereus).</title>
        <authorList>
            <person name="Stajich J.E."/>
            <person name="Wilke S.K."/>
            <person name="Ahren D."/>
            <person name="Au C.H."/>
            <person name="Birren B.W."/>
            <person name="Borodovsky M."/>
            <person name="Burns C."/>
            <person name="Canback B."/>
            <person name="Casselton L.A."/>
            <person name="Cheng C.K."/>
            <person name="Deng J."/>
            <person name="Dietrich F.S."/>
            <person name="Fargo D.C."/>
            <person name="Farman M.L."/>
            <person name="Gathman A.C."/>
            <person name="Goldberg J."/>
            <person name="Guigo R."/>
            <person name="Hoegger P.J."/>
            <person name="Hooker J.B."/>
            <person name="Huggins A."/>
            <person name="James T.Y."/>
            <person name="Kamada T."/>
            <person name="Kilaru S."/>
            <person name="Kodira C."/>
            <person name="Kues U."/>
            <person name="Kupfer D."/>
            <person name="Kwan H.S."/>
            <person name="Lomsadze A."/>
            <person name="Li W."/>
            <person name="Lilly W.W."/>
            <person name="Ma L.J."/>
            <person name="Mackey A.J."/>
            <person name="Manning G."/>
            <person name="Martin F."/>
            <person name="Muraguchi H."/>
            <person name="Natvig D.O."/>
            <person name="Palmerini H."/>
            <person name="Ramesh M.A."/>
            <person name="Rehmeyer C.J."/>
            <person name="Roe B.A."/>
            <person name="Shenoy N."/>
            <person name="Stanke M."/>
            <person name="Ter-Hovhannisyan V."/>
            <person name="Tunlid A."/>
            <person name="Velagapudi R."/>
            <person name="Vision T.J."/>
            <person name="Zeng Q."/>
            <person name="Zolan M.E."/>
            <person name="Pukkila P.J."/>
        </authorList>
    </citation>
    <scope>NUCLEOTIDE SEQUENCE [LARGE SCALE GENOMIC DNA]</scope>
    <source>
        <strain evidence="3">Okayama-7 / 130 / ATCC MYA-4618 / FGSC 9003</strain>
    </source>
</reference>
<proteinExistence type="predicted"/>
<dbReference type="RefSeq" id="XP_002911781.1">
    <property type="nucleotide sequence ID" value="XM_002911735.1"/>
</dbReference>
<accession>D6RKJ0</accession>
<dbReference type="VEuPathDB" id="FungiDB:CC1G_13816"/>
<dbReference type="GeneID" id="6011783"/>
<name>D6RKJ0_COPC7</name>
<evidence type="ECO:0000256" key="1">
    <source>
        <dbReference type="SAM" id="MobiDB-lite"/>
    </source>
</evidence>